<feature type="domain" description="Amidohydrolase-related" evidence="2">
    <location>
        <begin position="3"/>
        <end position="273"/>
    </location>
</feature>
<accession>A0A4R6WWL3</accession>
<dbReference type="GO" id="GO:0016787">
    <property type="term" value="F:hydrolase activity"/>
    <property type="evidence" value="ECO:0007669"/>
    <property type="project" value="InterPro"/>
</dbReference>
<dbReference type="PANTHER" id="PTHR43569:SF2">
    <property type="entry name" value="AMIDOHYDROLASE-RELATED DOMAIN-CONTAINING PROTEIN"/>
    <property type="match status" value="1"/>
</dbReference>
<dbReference type="Pfam" id="PF04909">
    <property type="entry name" value="Amidohydro_2"/>
    <property type="match status" value="1"/>
</dbReference>
<dbReference type="InterPro" id="IPR006680">
    <property type="entry name" value="Amidohydro-rel"/>
</dbReference>
<protein>
    <submittedName>
        <fullName evidence="3">L-fuconolactonase</fullName>
    </submittedName>
</protein>
<dbReference type="Proteomes" id="UP000295783">
    <property type="component" value="Unassembled WGS sequence"/>
</dbReference>
<dbReference type="InterPro" id="IPR052350">
    <property type="entry name" value="Metallo-dep_Lactonases"/>
</dbReference>
<dbReference type="RefSeq" id="WP_133612457.1">
    <property type="nucleotide sequence ID" value="NZ_SNYW01000006.1"/>
</dbReference>
<gene>
    <name evidence="3" type="ORF">A8950_0987</name>
</gene>
<dbReference type="Gene3D" id="3.20.20.140">
    <property type="entry name" value="Metal-dependent hydrolases"/>
    <property type="match status" value="1"/>
</dbReference>
<dbReference type="AlphaFoldDB" id="A0A4R6WWL3"/>
<dbReference type="SUPFAM" id="SSF51556">
    <property type="entry name" value="Metallo-dependent hydrolases"/>
    <property type="match status" value="1"/>
</dbReference>
<dbReference type="OrthoDB" id="7183088at2"/>
<sequence>MRIDAHQHFWAPARGDYGWMVASPALAPIRRDFLPADYESFRRRYNIERTVLVQAAPSIEETEYMLGLADATPWIAKVVGWVDFEDRLHRRHLERWARHGKFSGVRPMIQDIADPDWMLRPDVQWGYDAICALDLTFDALGFPRHLGNFRRLFDRYPKMRIVIDHCLKPEIRSGAFEPWAAGIAEIAAKTPVYCKLSGLATEAKADWTVDTLRPYAEHVIRSFGPDRVIWGSDWPVVNLAGGFDLWRDAAVKIVGQADAARIFGHNAAGFYRIG</sequence>
<organism evidence="3 4">
    <name type="scientific">Dongia mobilis</name>
    <dbReference type="NCBI Taxonomy" id="578943"/>
    <lineage>
        <taxon>Bacteria</taxon>
        <taxon>Pseudomonadati</taxon>
        <taxon>Pseudomonadota</taxon>
        <taxon>Alphaproteobacteria</taxon>
        <taxon>Rhodospirillales</taxon>
        <taxon>Dongiaceae</taxon>
        <taxon>Dongia</taxon>
    </lineage>
</organism>
<comment type="similarity">
    <text evidence="1">Belongs to the metallo-dependent hydrolases superfamily.</text>
</comment>
<keyword evidence="4" id="KW-1185">Reference proteome</keyword>
<dbReference type="EMBL" id="SNYW01000006">
    <property type="protein sequence ID" value="TDQ84434.1"/>
    <property type="molecule type" value="Genomic_DNA"/>
</dbReference>
<name>A0A4R6WWL3_9PROT</name>
<evidence type="ECO:0000313" key="4">
    <source>
        <dbReference type="Proteomes" id="UP000295783"/>
    </source>
</evidence>
<evidence type="ECO:0000259" key="2">
    <source>
        <dbReference type="Pfam" id="PF04909"/>
    </source>
</evidence>
<evidence type="ECO:0000313" key="3">
    <source>
        <dbReference type="EMBL" id="TDQ84434.1"/>
    </source>
</evidence>
<reference evidence="3 4" key="1">
    <citation type="submission" date="2019-03" db="EMBL/GenBank/DDBJ databases">
        <title>Genomic Encyclopedia of Type Strains, Phase III (KMG-III): the genomes of soil and plant-associated and newly described type strains.</title>
        <authorList>
            <person name="Whitman W."/>
        </authorList>
    </citation>
    <scope>NUCLEOTIDE SEQUENCE [LARGE SCALE GENOMIC DNA]</scope>
    <source>
        <strain evidence="3 4">CGMCC 1.7660</strain>
    </source>
</reference>
<dbReference type="PANTHER" id="PTHR43569">
    <property type="entry name" value="AMIDOHYDROLASE"/>
    <property type="match status" value="1"/>
</dbReference>
<proteinExistence type="inferred from homology"/>
<comment type="caution">
    <text evidence="3">The sequence shown here is derived from an EMBL/GenBank/DDBJ whole genome shotgun (WGS) entry which is preliminary data.</text>
</comment>
<dbReference type="InterPro" id="IPR032466">
    <property type="entry name" value="Metal_Hydrolase"/>
</dbReference>
<evidence type="ECO:0000256" key="1">
    <source>
        <dbReference type="ARBA" id="ARBA00038310"/>
    </source>
</evidence>